<dbReference type="CDD" id="cd07516">
    <property type="entry name" value="HAD_Pase"/>
    <property type="match status" value="1"/>
</dbReference>
<dbReference type="PROSITE" id="PS01228">
    <property type="entry name" value="COF_1"/>
    <property type="match status" value="1"/>
</dbReference>
<reference evidence="5" key="1">
    <citation type="submission" date="2016-08" db="EMBL/GenBank/DDBJ databases">
        <authorList>
            <person name="Varghese N."/>
            <person name="Submissions Spin"/>
        </authorList>
    </citation>
    <scope>NUCLEOTIDE SEQUENCE [LARGE SCALE GENOMIC DNA]</scope>
    <source>
        <strain evidence="5">REICA_082</strain>
    </source>
</reference>
<dbReference type="NCBIfam" id="TIGR01484">
    <property type="entry name" value="HAD-SF-IIB"/>
    <property type="match status" value="1"/>
</dbReference>
<dbReference type="InterPro" id="IPR036412">
    <property type="entry name" value="HAD-like_sf"/>
</dbReference>
<dbReference type="GO" id="GO:0016791">
    <property type="term" value="F:phosphatase activity"/>
    <property type="evidence" value="ECO:0007669"/>
    <property type="project" value="UniProtKB-ARBA"/>
</dbReference>
<accession>A0A1C4B6Q9</accession>
<keyword evidence="2" id="KW-0378">Hydrolase</keyword>
<evidence type="ECO:0008006" key="6">
    <source>
        <dbReference type="Google" id="ProtNLM"/>
    </source>
</evidence>
<gene>
    <name evidence="4" type="ORF">GA0061071_104181</name>
</gene>
<keyword evidence="5" id="KW-1185">Reference proteome</keyword>
<dbReference type="Gene3D" id="3.30.1240.10">
    <property type="match status" value="1"/>
</dbReference>
<dbReference type="NCBIfam" id="NF007821">
    <property type="entry name" value="PRK10530.1"/>
    <property type="match status" value="1"/>
</dbReference>
<evidence type="ECO:0000313" key="5">
    <source>
        <dbReference type="Proteomes" id="UP000198975"/>
    </source>
</evidence>
<dbReference type="GO" id="GO:0005829">
    <property type="term" value="C:cytosol"/>
    <property type="evidence" value="ECO:0007669"/>
    <property type="project" value="TreeGrafter"/>
</dbReference>
<dbReference type="SUPFAM" id="SSF56784">
    <property type="entry name" value="HAD-like"/>
    <property type="match status" value="1"/>
</dbReference>
<dbReference type="NCBIfam" id="TIGR00099">
    <property type="entry name" value="Cof-subfamily"/>
    <property type="match status" value="1"/>
</dbReference>
<evidence type="ECO:0000256" key="3">
    <source>
        <dbReference type="ARBA" id="ARBA00022842"/>
    </source>
</evidence>
<dbReference type="PROSITE" id="PS01229">
    <property type="entry name" value="COF_2"/>
    <property type="match status" value="1"/>
</dbReference>
<dbReference type="Proteomes" id="UP000198975">
    <property type="component" value="Unassembled WGS sequence"/>
</dbReference>
<evidence type="ECO:0000313" key="4">
    <source>
        <dbReference type="EMBL" id="SCC02499.1"/>
    </source>
</evidence>
<keyword evidence="1" id="KW-0479">Metal-binding</keyword>
<protein>
    <recommendedName>
        <fullName evidence="6">Cof subfamily of IIB subfamily of haloacid dehalogenase superfamily/HAD-superfamily hydrolase, subfamily IIB</fullName>
    </recommendedName>
</protein>
<dbReference type="GO" id="GO:0000287">
    <property type="term" value="F:magnesium ion binding"/>
    <property type="evidence" value="ECO:0007669"/>
    <property type="project" value="UniProtKB-ARBA"/>
</dbReference>
<dbReference type="PRINTS" id="PR00119">
    <property type="entry name" value="CATATPASE"/>
</dbReference>
<dbReference type="InterPro" id="IPR023214">
    <property type="entry name" value="HAD_sf"/>
</dbReference>
<dbReference type="PANTHER" id="PTHR10000">
    <property type="entry name" value="PHOSPHOSERINE PHOSPHATASE"/>
    <property type="match status" value="1"/>
</dbReference>
<name>A0A1C4B6Q9_9ENTR</name>
<dbReference type="EMBL" id="FMAY01000004">
    <property type="protein sequence ID" value="SCC02499.1"/>
    <property type="molecule type" value="Genomic_DNA"/>
</dbReference>
<keyword evidence="3" id="KW-0460">Magnesium</keyword>
<dbReference type="PANTHER" id="PTHR10000:SF58">
    <property type="entry name" value="PYRIDOXAL PHOSPHATE PHOSPHATASE YBHA"/>
    <property type="match status" value="1"/>
</dbReference>
<dbReference type="InterPro" id="IPR006379">
    <property type="entry name" value="HAD-SF_hydro_IIB"/>
</dbReference>
<dbReference type="AlphaFoldDB" id="A0A1C4B6Q9"/>
<dbReference type="InterPro" id="IPR000150">
    <property type="entry name" value="Cof"/>
</dbReference>
<proteinExistence type="predicted"/>
<dbReference type="Pfam" id="PF08282">
    <property type="entry name" value="Hydrolase_3"/>
    <property type="match status" value="1"/>
</dbReference>
<dbReference type="Gene3D" id="3.40.50.1000">
    <property type="entry name" value="HAD superfamily/HAD-like"/>
    <property type="match status" value="1"/>
</dbReference>
<evidence type="ECO:0000256" key="2">
    <source>
        <dbReference type="ARBA" id="ARBA00022801"/>
    </source>
</evidence>
<evidence type="ECO:0000256" key="1">
    <source>
        <dbReference type="ARBA" id="ARBA00022723"/>
    </source>
</evidence>
<sequence>MRVDAEKRREILRIRPPGVPSPDMLISISTTENAMTARVIALDLDGTLLTPKKTLLPSSLEALARAKAAGHQLIIVTGRHHVAIHPFYQALALDTPAICCNGTYLYDYQAKKVLKADPLPVPQALQLIHLLEEHDIHGLMYVDNAMVYEKPTGHVLRTNNWAQSLPPEQRPTFQQVDSLAETAQHVDAIWKFALTDEDTQKLKAFALHVEQTLGLACEWSWHDQVDIARSGNSKGKRLAEWVASQGLSMHNVVAFGDNYNDISMLKAAGVGVAMGNATDEVKAHANVVIGDNTVDSIAGFIYKELL</sequence>
<organism evidence="4 5">
    <name type="scientific">Kosakonia oryzendophytica</name>
    <dbReference type="NCBI Taxonomy" id="1005665"/>
    <lineage>
        <taxon>Bacteria</taxon>
        <taxon>Pseudomonadati</taxon>
        <taxon>Pseudomonadota</taxon>
        <taxon>Gammaproteobacteria</taxon>
        <taxon>Enterobacterales</taxon>
        <taxon>Enterobacteriaceae</taxon>
        <taxon>Kosakonia</taxon>
    </lineage>
</organism>